<evidence type="ECO:0000313" key="2">
    <source>
        <dbReference type="EMBL" id="KKK99383.1"/>
    </source>
</evidence>
<evidence type="ECO:0000256" key="1">
    <source>
        <dbReference type="SAM" id="Phobius"/>
    </source>
</evidence>
<protein>
    <submittedName>
        <fullName evidence="2">Uncharacterized protein</fullName>
    </submittedName>
</protein>
<dbReference type="EMBL" id="LAZR01045226">
    <property type="protein sequence ID" value="KKK99383.1"/>
    <property type="molecule type" value="Genomic_DNA"/>
</dbReference>
<keyword evidence="1" id="KW-0812">Transmembrane</keyword>
<name>A0A0F8ZZV4_9ZZZZ</name>
<proteinExistence type="predicted"/>
<keyword evidence="1" id="KW-1133">Transmembrane helix</keyword>
<gene>
    <name evidence="2" type="ORF">LCGC14_2633280</name>
</gene>
<organism evidence="2">
    <name type="scientific">marine sediment metagenome</name>
    <dbReference type="NCBI Taxonomy" id="412755"/>
    <lineage>
        <taxon>unclassified sequences</taxon>
        <taxon>metagenomes</taxon>
        <taxon>ecological metagenomes</taxon>
    </lineage>
</organism>
<dbReference type="AlphaFoldDB" id="A0A0F8ZZV4"/>
<feature type="transmembrane region" description="Helical" evidence="1">
    <location>
        <begin position="7"/>
        <end position="32"/>
    </location>
</feature>
<comment type="caution">
    <text evidence="2">The sequence shown here is derived from an EMBL/GenBank/DDBJ whole genome shotgun (WGS) entry which is preliminary data.</text>
</comment>
<keyword evidence="1" id="KW-0472">Membrane</keyword>
<accession>A0A0F8ZZV4</accession>
<reference evidence="2" key="1">
    <citation type="journal article" date="2015" name="Nature">
        <title>Complex archaea that bridge the gap between prokaryotes and eukaryotes.</title>
        <authorList>
            <person name="Spang A."/>
            <person name="Saw J.H."/>
            <person name="Jorgensen S.L."/>
            <person name="Zaremba-Niedzwiedzka K."/>
            <person name="Martijn J."/>
            <person name="Lind A.E."/>
            <person name="van Eijk R."/>
            <person name="Schleper C."/>
            <person name="Guy L."/>
            <person name="Ettema T.J."/>
        </authorList>
    </citation>
    <scope>NUCLEOTIDE SEQUENCE</scope>
</reference>
<sequence length="132" mass="14717">MRSIRKRFLVIFVVITFLCVVFALSGILAWYVSEDPIENQETFPLVRGPYPGEDPYPNIAEVVEIEHLSGLFDVIRVKYSKGNSRTMTYGAIVAASEGIIIGDTVKLEAVYTYNNLSSPFMFTRIAGKTSGK</sequence>